<proteinExistence type="predicted"/>
<dbReference type="Proteomes" id="UP001240236">
    <property type="component" value="Unassembled WGS sequence"/>
</dbReference>
<name>A0AAE4AV19_9ACTN</name>
<dbReference type="AlphaFoldDB" id="A0AAE4AV19"/>
<organism evidence="2 3">
    <name type="scientific">Catenuloplanes indicus</name>
    <dbReference type="NCBI Taxonomy" id="137267"/>
    <lineage>
        <taxon>Bacteria</taxon>
        <taxon>Bacillati</taxon>
        <taxon>Actinomycetota</taxon>
        <taxon>Actinomycetes</taxon>
        <taxon>Micromonosporales</taxon>
        <taxon>Micromonosporaceae</taxon>
        <taxon>Catenuloplanes</taxon>
    </lineage>
</organism>
<evidence type="ECO:0000313" key="3">
    <source>
        <dbReference type="Proteomes" id="UP001240236"/>
    </source>
</evidence>
<evidence type="ECO:0000313" key="2">
    <source>
        <dbReference type="EMBL" id="MDQ0363527.1"/>
    </source>
</evidence>
<dbReference type="EMBL" id="JAUSUZ010000001">
    <property type="protein sequence ID" value="MDQ0363527.1"/>
    <property type="molecule type" value="Genomic_DNA"/>
</dbReference>
<comment type="caution">
    <text evidence="2">The sequence shown here is derived from an EMBL/GenBank/DDBJ whole genome shotgun (WGS) entry which is preliminary data.</text>
</comment>
<accession>A0AAE4AV19</accession>
<protein>
    <submittedName>
        <fullName evidence="2">Uncharacterized protein</fullName>
    </submittedName>
</protein>
<gene>
    <name evidence="2" type="ORF">J2S42_000196</name>
</gene>
<sequence>MTGYVAGAAPISAAPASASSSKDLLVEELRRFCTTGNGQRVSMDCNHPVKIASHPGRESRRPGRAPPSRLVTGRCERLIYWTPWN</sequence>
<dbReference type="RefSeq" id="WP_307234218.1">
    <property type="nucleotide sequence ID" value="NZ_JAUSUZ010000001.1"/>
</dbReference>
<reference evidence="2 3" key="1">
    <citation type="submission" date="2023-07" db="EMBL/GenBank/DDBJ databases">
        <title>Sequencing the genomes of 1000 actinobacteria strains.</title>
        <authorList>
            <person name="Klenk H.-P."/>
        </authorList>
    </citation>
    <scope>NUCLEOTIDE SEQUENCE [LARGE SCALE GENOMIC DNA]</scope>
    <source>
        <strain evidence="2 3">DSM 44709</strain>
    </source>
</reference>
<feature type="region of interest" description="Disordered" evidence="1">
    <location>
        <begin position="1"/>
        <end position="20"/>
    </location>
</feature>
<keyword evidence="3" id="KW-1185">Reference proteome</keyword>
<evidence type="ECO:0000256" key="1">
    <source>
        <dbReference type="SAM" id="MobiDB-lite"/>
    </source>
</evidence>